<dbReference type="EMBL" id="BLXT01000722">
    <property type="protein sequence ID" value="GFN79741.1"/>
    <property type="molecule type" value="Genomic_DNA"/>
</dbReference>
<keyword evidence="2" id="KW-1185">Reference proteome</keyword>
<evidence type="ECO:0000313" key="2">
    <source>
        <dbReference type="Proteomes" id="UP000735302"/>
    </source>
</evidence>
<comment type="caution">
    <text evidence="1">The sequence shown here is derived from an EMBL/GenBank/DDBJ whole genome shotgun (WGS) entry which is preliminary data.</text>
</comment>
<protein>
    <recommendedName>
        <fullName evidence="3">Galectin</fullName>
    </recommendedName>
</protein>
<evidence type="ECO:0008006" key="3">
    <source>
        <dbReference type="Google" id="ProtNLM"/>
    </source>
</evidence>
<gene>
    <name evidence="1" type="ORF">PoB_000624700</name>
</gene>
<organism evidence="1 2">
    <name type="scientific">Plakobranchus ocellatus</name>
    <dbReference type="NCBI Taxonomy" id="259542"/>
    <lineage>
        <taxon>Eukaryota</taxon>
        <taxon>Metazoa</taxon>
        <taxon>Spiralia</taxon>
        <taxon>Lophotrochozoa</taxon>
        <taxon>Mollusca</taxon>
        <taxon>Gastropoda</taxon>
        <taxon>Heterobranchia</taxon>
        <taxon>Euthyneura</taxon>
        <taxon>Panpulmonata</taxon>
        <taxon>Sacoglossa</taxon>
        <taxon>Placobranchoidea</taxon>
        <taxon>Plakobranchidae</taxon>
        <taxon>Plakobranchus</taxon>
    </lineage>
</organism>
<sequence length="194" mass="21635">MVAIFIVIRFEQKLADPNSTTSLGNEVGTNKTQKIDAPSSLKKAIDMARWITLTLVAANLLNSLPHASGTKYLVTLPHKLQYDTEVLATITAVGVPPGGDNITLTYRGAKNTSRKLNETVLEFKRDGVGIWGVVFPRKRFQKLKEGAVIFEMDNREMRLDFDQRLGHISIQTDKPIYRPGRTGKIQESNFTGFS</sequence>
<proteinExistence type="predicted"/>
<reference evidence="1 2" key="1">
    <citation type="journal article" date="2021" name="Elife">
        <title>Chloroplast acquisition without the gene transfer in kleptoplastic sea slugs, Plakobranchus ocellatus.</title>
        <authorList>
            <person name="Maeda T."/>
            <person name="Takahashi S."/>
            <person name="Yoshida T."/>
            <person name="Shimamura S."/>
            <person name="Takaki Y."/>
            <person name="Nagai Y."/>
            <person name="Toyoda A."/>
            <person name="Suzuki Y."/>
            <person name="Arimoto A."/>
            <person name="Ishii H."/>
            <person name="Satoh N."/>
            <person name="Nishiyama T."/>
            <person name="Hasebe M."/>
            <person name="Maruyama T."/>
            <person name="Minagawa J."/>
            <person name="Obokata J."/>
            <person name="Shigenobu S."/>
        </authorList>
    </citation>
    <scope>NUCLEOTIDE SEQUENCE [LARGE SCALE GENOMIC DNA]</scope>
</reference>
<accession>A0AAV3YAA5</accession>
<evidence type="ECO:0000313" key="1">
    <source>
        <dbReference type="EMBL" id="GFN79741.1"/>
    </source>
</evidence>
<dbReference type="AlphaFoldDB" id="A0AAV3YAA5"/>
<dbReference type="Proteomes" id="UP000735302">
    <property type="component" value="Unassembled WGS sequence"/>
</dbReference>
<name>A0AAV3YAA5_9GAST</name>